<name>A0AAW0W0D7_CHEQU</name>
<dbReference type="EMBL" id="JARKIK010000098">
    <property type="protein sequence ID" value="KAK8721889.1"/>
    <property type="molecule type" value="Genomic_DNA"/>
</dbReference>
<accession>A0AAW0W0D7</accession>
<keyword evidence="4" id="KW-1185">Reference proteome</keyword>
<feature type="domain" description="Saccharopine dehydrogenase-like C-terminal" evidence="2">
    <location>
        <begin position="29"/>
        <end position="156"/>
    </location>
</feature>
<evidence type="ECO:0000256" key="1">
    <source>
        <dbReference type="ARBA" id="ARBA00023002"/>
    </source>
</evidence>
<dbReference type="SUPFAM" id="SSF55347">
    <property type="entry name" value="Glyceraldehyde-3-phosphate dehydrogenase-like, C-terminal domain"/>
    <property type="match status" value="1"/>
</dbReference>
<dbReference type="GO" id="GO:0004753">
    <property type="term" value="F:saccharopine dehydrogenase activity"/>
    <property type="evidence" value="ECO:0007669"/>
    <property type="project" value="TreeGrafter"/>
</dbReference>
<evidence type="ECO:0000259" key="2">
    <source>
        <dbReference type="Pfam" id="PF16653"/>
    </source>
</evidence>
<dbReference type="InterPro" id="IPR032095">
    <property type="entry name" value="Sacchrp_dh-like_C"/>
</dbReference>
<dbReference type="Pfam" id="PF16653">
    <property type="entry name" value="Sacchrp_dh_C"/>
    <property type="match status" value="1"/>
</dbReference>
<dbReference type="PANTHER" id="PTHR11133:SF22">
    <property type="entry name" value="ALPHA-AMINOADIPIC SEMIALDEHYDE SYNTHASE, MITOCHONDRIAL"/>
    <property type="match status" value="1"/>
</dbReference>
<organism evidence="3 4">
    <name type="scientific">Cherax quadricarinatus</name>
    <name type="common">Australian red claw crayfish</name>
    <dbReference type="NCBI Taxonomy" id="27406"/>
    <lineage>
        <taxon>Eukaryota</taxon>
        <taxon>Metazoa</taxon>
        <taxon>Ecdysozoa</taxon>
        <taxon>Arthropoda</taxon>
        <taxon>Crustacea</taxon>
        <taxon>Multicrustacea</taxon>
        <taxon>Malacostraca</taxon>
        <taxon>Eumalacostraca</taxon>
        <taxon>Eucarida</taxon>
        <taxon>Decapoda</taxon>
        <taxon>Pleocyemata</taxon>
        <taxon>Astacidea</taxon>
        <taxon>Parastacoidea</taxon>
        <taxon>Parastacidae</taxon>
        <taxon>Cherax</taxon>
    </lineage>
</organism>
<dbReference type="Proteomes" id="UP001445076">
    <property type="component" value="Unassembled WGS sequence"/>
</dbReference>
<dbReference type="Gene3D" id="3.40.50.720">
    <property type="entry name" value="NAD(P)-binding Rossmann-like Domain"/>
    <property type="match status" value="1"/>
</dbReference>
<evidence type="ECO:0000313" key="3">
    <source>
        <dbReference type="EMBL" id="KAK8721889.1"/>
    </source>
</evidence>
<comment type="caution">
    <text evidence="3">The sequence shown here is derived from an EMBL/GenBank/DDBJ whole genome shotgun (WGS) entry which is preliminary data.</text>
</comment>
<dbReference type="PANTHER" id="PTHR11133">
    <property type="entry name" value="SACCHAROPINE DEHYDROGENASE"/>
    <property type="match status" value="1"/>
</dbReference>
<evidence type="ECO:0000313" key="4">
    <source>
        <dbReference type="Proteomes" id="UP001445076"/>
    </source>
</evidence>
<dbReference type="GO" id="GO:0005737">
    <property type="term" value="C:cytoplasm"/>
    <property type="evidence" value="ECO:0007669"/>
    <property type="project" value="TreeGrafter"/>
</dbReference>
<dbReference type="AlphaFoldDB" id="A0AAW0W0D7"/>
<dbReference type="Gene3D" id="1.10.1870.10">
    <property type="entry name" value="Domain 3, Saccharopine reductase"/>
    <property type="match status" value="1"/>
</dbReference>
<gene>
    <name evidence="3" type="ORF">OTU49_012622</name>
</gene>
<feature type="non-terminal residue" evidence="3">
    <location>
        <position position="1"/>
    </location>
</feature>
<protein>
    <recommendedName>
        <fullName evidence="2">Saccharopine dehydrogenase-like C-terminal domain-containing protein</fullName>
    </recommendedName>
</protein>
<proteinExistence type="predicted"/>
<sequence length="165" mass="18395">RQLVCNLLGQLDSNIFYDNLRALVLERVGSEVQLNSIEALGLLKDDQVHKDNTPLDTLSNYLSKRLDFGPGERDLVVLRHEIGITWPDGRQELKGINLVSYGEANGYSAMAKTVGYPAAITTRMVLDGEIQGHGIILPFTRDIYKPLITRLQNEGITASEKSTWL</sequence>
<dbReference type="GO" id="GO:0019878">
    <property type="term" value="P:lysine biosynthetic process via aminoadipic acid"/>
    <property type="evidence" value="ECO:0007669"/>
    <property type="project" value="TreeGrafter"/>
</dbReference>
<reference evidence="3 4" key="1">
    <citation type="journal article" date="2024" name="BMC Genomics">
        <title>Genome assembly of redclaw crayfish (Cherax quadricarinatus) provides insights into its immune adaptation and hypoxia tolerance.</title>
        <authorList>
            <person name="Liu Z."/>
            <person name="Zheng J."/>
            <person name="Li H."/>
            <person name="Fang K."/>
            <person name="Wang S."/>
            <person name="He J."/>
            <person name="Zhou D."/>
            <person name="Weng S."/>
            <person name="Chi M."/>
            <person name="Gu Z."/>
            <person name="He J."/>
            <person name="Li F."/>
            <person name="Wang M."/>
        </authorList>
    </citation>
    <scope>NUCLEOTIDE SEQUENCE [LARGE SCALE GENOMIC DNA]</scope>
    <source>
        <strain evidence="3">ZL_2023a</strain>
    </source>
</reference>
<keyword evidence="1" id="KW-0560">Oxidoreductase</keyword>
<dbReference type="InterPro" id="IPR051168">
    <property type="entry name" value="AASS"/>
</dbReference>